<proteinExistence type="predicted"/>
<organism evidence="1 2">
    <name type="scientific">Ensete ventricosum</name>
    <name type="common">Abyssinian banana</name>
    <name type="synonym">Musa ensete</name>
    <dbReference type="NCBI Taxonomy" id="4639"/>
    <lineage>
        <taxon>Eukaryota</taxon>
        <taxon>Viridiplantae</taxon>
        <taxon>Streptophyta</taxon>
        <taxon>Embryophyta</taxon>
        <taxon>Tracheophyta</taxon>
        <taxon>Spermatophyta</taxon>
        <taxon>Magnoliopsida</taxon>
        <taxon>Liliopsida</taxon>
        <taxon>Zingiberales</taxon>
        <taxon>Musaceae</taxon>
        <taxon>Ensete</taxon>
    </lineage>
</organism>
<reference evidence="1 2" key="1">
    <citation type="submission" date="2022-12" db="EMBL/GenBank/DDBJ databases">
        <title>Chromosome-scale assembly of the Ensete ventricosum genome.</title>
        <authorList>
            <person name="Dussert Y."/>
            <person name="Stocks J."/>
            <person name="Wendawek A."/>
            <person name="Woldeyes F."/>
            <person name="Nichols R.A."/>
            <person name="Borrell J.S."/>
        </authorList>
    </citation>
    <scope>NUCLEOTIDE SEQUENCE [LARGE SCALE GENOMIC DNA]</scope>
    <source>
        <strain evidence="2">cv. Maze</strain>
        <tissue evidence="1">Seeds</tissue>
    </source>
</reference>
<gene>
    <name evidence="1" type="ORF">OPV22_034216</name>
</gene>
<evidence type="ECO:0000313" key="2">
    <source>
        <dbReference type="Proteomes" id="UP001222027"/>
    </source>
</evidence>
<dbReference type="Proteomes" id="UP001222027">
    <property type="component" value="Unassembled WGS sequence"/>
</dbReference>
<comment type="caution">
    <text evidence="1">The sequence shown here is derived from an EMBL/GenBank/DDBJ whole genome shotgun (WGS) entry which is preliminary data.</text>
</comment>
<accession>A0AAV8P2Z4</accession>
<dbReference type="AlphaFoldDB" id="A0AAV8P2Z4"/>
<protein>
    <submittedName>
        <fullName evidence="1">Uncharacterized protein</fullName>
    </submittedName>
</protein>
<evidence type="ECO:0000313" key="1">
    <source>
        <dbReference type="EMBL" id="KAJ8461290.1"/>
    </source>
</evidence>
<keyword evidence="2" id="KW-1185">Reference proteome</keyword>
<name>A0AAV8P2Z4_ENSVE</name>
<dbReference type="EMBL" id="JAQQAF010000009">
    <property type="protein sequence ID" value="KAJ8461290.1"/>
    <property type="molecule type" value="Genomic_DNA"/>
</dbReference>
<sequence length="77" mass="8039">MEDSAAPSPAPLSPALCSVATEDYASPLPLAIDPPSLVALFSQPLRTFPTPTSSCLLLYSHVVSEILNKSGQTIPLC</sequence>